<sequence>MSVELRNRLAEFRTENKITSKGKLAAILFMTRQARVMGLPLNPSDLVTDSKGQVQGLGKAAVQAILADYGILRTLAEEGGRTSRGSLGNMQKYVHFLNSLHDDNLDDMEMIEKWWIERVHDFFTAQPFILRYDTAKSLRAIVRDLLAQAYKRQKENPGTMYAGAVLQHLVGAKLTLVLPEGAIEHHGFSVSDAMSGRNGDFIINEVVFHVTTAPSESLMEKCKRNLESGARPIIVTTHSSMPGAESLAGIHELEGRIDILEAEQFIATNLYEVSGFQTSKRRVTVVKLIESYNKIVSEVETDPSLKVQIG</sequence>
<reference evidence="1 2" key="1">
    <citation type="submission" date="2018-10" db="EMBL/GenBank/DDBJ databases">
        <title>Phylogenomics of Brevibacillus.</title>
        <authorList>
            <person name="Dunlap C."/>
        </authorList>
    </citation>
    <scope>NUCLEOTIDE SEQUENCE [LARGE SCALE GENOMIC DNA]</scope>
    <source>
        <strain evidence="1 2">JCM 15085</strain>
    </source>
</reference>
<gene>
    <name evidence="1" type="ORF">EDM58_17265</name>
</gene>
<protein>
    <submittedName>
        <fullName evidence="1">DUF4928 domain-containing protein</fullName>
    </submittedName>
</protein>
<organism evidence="1 2">
    <name type="scientific">Brevibacillus panacihumi</name>
    <dbReference type="NCBI Taxonomy" id="497735"/>
    <lineage>
        <taxon>Bacteria</taxon>
        <taxon>Bacillati</taxon>
        <taxon>Bacillota</taxon>
        <taxon>Bacilli</taxon>
        <taxon>Bacillales</taxon>
        <taxon>Paenibacillaceae</taxon>
        <taxon>Brevibacillus</taxon>
    </lineage>
</organism>
<dbReference type="Proteomes" id="UP000281915">
    <property type="component" value="Unassembled WGS sequence"/>
</dbReference>
<dbReference type="Pfam" id="PF16280">
    <property type="entry name" value="DUF4928"/>
    <property type="match status" value="1"/>
</dbReference>
<dbReference type="EMBL" id="RHHT01000036">
    <property type="protein sequence ID" value="RNB76691.1"/>
    <property type="molecule type" value="Genomic_DNA"/>
</dbReference>
<evidence type="ECO:0000313" key="1">
    <source>
        <dbReference type="EMBL" id="RNB76691.1"/>
    </source>
</evidence>
<name>A0A3M8CMD8_9BACL</name>
<comment type="caution">
    <text evidence="1">The sequence shown here is derived from an EMBL/GenBank/DDBJ whole genome shotgun (WGS) entry which is preliminary data.</text>
</comment>
<dbReference type="RefSeq" id="WP_122914425.1">
    <property type="nucleotide sequence ID" value="NZ_RHHT01000036.1"/>
</dbReference>
<dbReference type="InterPro" id="IPR032564">
    <property type="entry name" value="DUF4928"/>
</dbReference>
<evidence type="ECO:0000313" key="2">
    <source>
        <dbReference type="Proteomes" id="UP000281915"/>
    </source>
</evidence>
<dbReference type="AlphaFoldDB" id="A0A3M8CMD8"/>
<proteinExistence type="predicted"/>
<accession>A0A3M8CMD8</accession>